<organism evidence="2 3">
    <name type="scientific">Kluyveromyces lactis (strain ATCC 8585 / CBS 2359 / DSM 70799 / NBRC 1267 / NRRL Y-1140 / WM37)</name>
    <name type="common">Yeast</name>
    <name type="synonym">Candida sphaerica</name>
    <dbReference type="NCBI Taxonomy" id="284590"/>
    <lineage>
        <taxon>Eukaryota</taxon>
        <taxon>Fungi</taxon>
        <taxon>Dikarya</taxon>
        <taxon>Ascomycota</taxon>
        <taxon>Saccharomycotina</taxon>
        <taxon>Saccharomycetes</taxon>
        <taxon>Saccharomycetales</taxon>
        <taxon>Saccharomycetaceae</taxon>
        <taxon>Kluyveromyces</taxon>
    </lineage>
</organism>
<dbReference type="InParanoid" id="B5FV73"/>
<gene>
    <name evidence="2" type="ORF">KLLA0_D04181g</name>
</gene>
<dbReference type="AlphaFoldDB" id="B5FV73"/>
<evidence type="ECO:0000256" key="1">
    <source>
        <dbReference type="SAM" id="MobiDB-lite"/>
    </source>
</evidence>
<feature type="region of interest" description="Disordered" evidence="1">
    <location>
        <begin position="1"/>
        <end position="23"/>
    </location>
</feature>
<evidence type="ECO:0000313" key="3">
    <source>
        <dbReference type="Proteomes" id="UP000000598"/>
    </source>
</evidence>
<dbReference type="KEGG" id="kla:KLLA0_D04181g"/>
<dbReference type="PaxDb" id="284590-B5FV73"/>
<protein>
    <submittedName>
        <fullName evidence="2">KLLA0D04181p</fullName>
    </submittedName>
</protein>
<evidence type="ECO:0000313" key="2">
    <source>
        <dbReference type="EMBL" id="CAR64374.1"/>
    </source>
</evidence>
<reference evidence="2 3" key="1">
    <citation type="journal article" date="2004" name="Nature">
        <title>Genome evolution in yeasts.</title>
        <authorList>
            <consortium name="Genolevures"/>
            <person name="Dujon B."/>
            <person name="Sherman D."/>
            <person name="Fischer G."/>
            <person name="Durrens P."/>
            <person name="Casaregola S."/>
            <person name="Lafontaine I."/>
            <person name="de Montigny J."/>
            <person name="Marck C."/>
            <person name="Neuveglise C."/>
            <person name="Talla E."/>
            <person name="Goffard N."/>
            <person name="Frangeul L."/>
            <person name="Aigle M."/>
            <person name="Anthouard V."/>
            <person name="Babour A."/>
            <person name="Barbe V."/>
            <person name="Barnay S."/>
            <person name="Blanchin S."/>
            <person name="Beckerich J.M."/>
            <person name="Beyne E."/>
            <person name="Bleykasten C."/>
            <person name="Boisrame A."/>
            <person name="Boyer J."/>
            <person name="Cattolico L."/>
            <person name="Confanioleri F."/>
            <person name="de Daruvar A."/>
            <person name="Despons L."/>
            <person name="Fabre E."/>
            <person name="Fairhead C."/>
            <person name="Ferry-Dumazet H."/>
            <person name="Groppi A."/>
            <person name="Hantraye F."/>
            <person name="Hennequin C."/>
            <person name="Jauniaux N."/>
            <person name="Joyet P."/>
            <person name="Kachouri R."/>
            <person name="Kerrest A."/>
            <person name="Koszul R."/>
            <person name="Lemaire M."/>
            <person name="Lesur I."/>
            <person name="Ma L."/>
            <person name="Muller H."/>
            <person name="Nicaud J.M."/>
            <person name="Nikolski M."/>
            <person name="Oztas S."/>
            <person name="Ozier-Kalogeropoulos O."/>
            <person name="Pellenz S."/>
            <person name="Potier S."/>
            <person name="Richard G.F."/>
            <person name="Straub M.L."/>
            <person name="Suleau A."/>
            <person name="Swennene D."/>
            <person name="Tekaia F."/>
            <person name="Wesolowski-Louvel M."/>
            <person name="Westhof E."/>
            <person name="Wirth B."/>
            <person name="Zeniou-Meyer M."/>
            <person name="Zivanovic I."/>
            <person name="Bolotin-Fukuhara M."/>
            <person name="Thierry A."/>
            <person name="Bouchier C."/>
            <person name="Caudron B."/>
            <person name="Scarpelli C."/>
            <person name="Gaillardin C."/>
            <person name="Weissenbach J."/>
            <person name="Wincker P."/>
            <person name="Souciet J.L."/>
        </authorList>
    </citation>
    <scope>NUCLEOTIDE SEQUENCE [LARGE SCALE GENOMIC DNA]</scope>
    <source>
        <strain evidence="3">ATCC 8585 / CBS 2359 / DSM 70799 / NBRC 1267 / NRRL Y-1140 / WM37</strain>
    </source>
</reference>
<dbReference type="GeneID" id="9487522"/>
<dbReference type="RefSeq" id="XP_002999370.1">
    <property type="nucleotide sequence ID" value="XM_002999324.1"/>
</dbReference>
<dbReference type="EMBL" id="CR382124">
    <property type="protein sequence ID" value="CAR64374.1"/>
    <property type="molecule type" value="Genomic_DNA"/>
</dbReference>
<dbReference type="Proteomes" id="UP000000598">
    <property type="component" value="Chromosome D"/>
</dbReference>
<proteinExistence type="predicted"/>
<dbReference type="HOGENOM" id="CLU_2638412_0_0_1"/>
<accession>B5FV73</accession>
<keyword evidence="3" id="KW-1185">Reference proteome</keyword>
<name>B5FV73_KLULA</name>
<sequence>MLSVSETTSRITEDATASNQRQKGERLFYGEAAKKNELEYELLKLSPRDIVSPSSHPPLRTLVAGFSFVSSVLSFRL</sequence>
<feature type="compositionally biased region" description="Polar residues" evidence="1">
    <location>
        <begin position="1"/>
        <end position="21"/>
    </location>
</feature>